<feature type="transmembrane region" description="Helical" evidence="6">
    <location>
        <begin position="151"/>
        <end position="172"/>
    </location>
</feature>
<evidence type="ECO:0000259" key="7">
    <source>
        <dbReference type="Pfam" id="PF08044"/>
    </source>
</evidence>
<evidence type="ECO:0000313" key="9">
    <source>
        <dbReference type="Proteomes" id="UP000749311"/>
    </source>
</evidence>
<reference evidence="8 9" key="1">
    <citation type="submission" date="2020-02" db="EMBL/GenBank/DDBJ databases">
        <title>Sequencing the genomes of 1000 actinobacteria strains.</title>
        <authorList>
            <person name="Klenk H.-P."/>
        </authorList>
    </citation>
    <scope>NUCLEOTIDE SEQUENCE [LARGE SCALE GENOMIC DNA]</scope>
    <source>
        <strain evidence="8 9">DSM 19609</strain>
    </source>
</reference>
<dbReference type="InterPro" id="IPR019109">
    <property type="entry name" value="MamF_MmsF"/>
</dbReference>
<keyword evidence="4 6" id="KW-0472">Membrane</keyword>
<evidence type="ECO:0000256" key="2">
    <source>
        <dbReference type="ARBA" id="ARBA00022692"/>
    </source>
</evidence>
<dbReference type="Pfam" id="PF09685">
    <property type="entry name" value="MamF_MmsF"/>
    <property type="match status" value="1"/>
</dbReference>
<keyword evidence="2 6" id="KW-0812">Transmembrane</keyword>
<dbReference type="EMBL" id="JAAMOZ010000001">
    <property type="protein sequence ID" value="NIH56316.1"/>
    <property type="molecule type" value="Genomic_DNA"/>
</dbReference>
<dbReference type="RefSeq" id="WP_167165333.1">
    <property type="nucleotide sequence ID" value="NZ_BAAAOO010000002.1"/>
</dbReference>
<feature type="region of interest" description="Disordered" evidence="5">
    <location>
        <begin position="1"/>
        <end position="34"/>
    </location>
</feature>
<feature type="transmembrane region" description="Helical" evidence="6">
    <location>
        <begin position="178"/>
        <end position="195"/>
    </location>
</feature>
<sequence>MTSTPQWPLINSGDPSSSRPSTANPDAPVDEPQRDRAERFLHDAFRDGRLTTAEFERRFTSVMNASRRDQLAQAVEGIPARASSALTVMNDRFNANSRGRQAPPLPAAMPSPGTTGATLAHLSGLISSIFGPLVAYSIARPGTYMRREAAKAFNFQLVAGISFVAVAVIAGIIDFGGLVPLAWLAWFGFTIYGGVKAASGQDWANPVNRLTHLSPLPTDGR</sequence>
<evidence type="ECO:0000256" key="4">
    <source>
        <dbReference type="ARBA" id="ARBA00023136"/>
    </source>
</evidence>
<evidence type="ECO:0000256" key="3">
    <source>
        <dbReference type="ARBA" id="ARBA00022989"/>
    </source>
</evidence>
<proteinExistence type="predicted"/>
<comment type="subcellular location">
    <subcellularLocation>
        <location evidence="1">Membrane</location>
        <topology evidence="1">Multi-pass membrane protein</topology>
    </subcellularLocation>
</comment>
<feature type="transmembrane region" description="Helical" evidence="6">
    <location>
        <begin position="119"/>
        <end position="139"/>
    </location>
</feature>
<protein>
    <submittedName>
        <fullName evidence="8">Tic20 family protein</fullName>
    </submittedName>
</protein>
<evidence type="ECO:0000256" key="1">
    <source>
        <dbReference type="ARBA" id="ARBA00004141"/>
    </source>
</evidence>
<keyword evidence="3 6" id="KW-1133">Transmembrane helix</keyword>
<dbReference type="Proteomes" id="UP000749311">
    <property type="component" value="Unassembled WGS sequence"/>
</dbReference>
<accession>A0ABX0SHT1</accession>
<evidence type="ECO:0000256" key="6">
    <source>
        <dbReference type="SAM" id="Phobius"/>
    </source>
</evidence>
<feature type="compositionally biased region" description="Polar residues" evidence="5">
    <location>
        <begin position="13"/>
        <end position="24"/>
    </location>
</feature>
<evidence type="ECO:0000256" key="5">
    <source>
        <dbReference type="SAM" id="MobiDB-lite"/>
    </source>
</evidence>
<name>A0ABX0SHT1_9ACTN</name>
<evidence type="ECO:0000313" key="8">
    <source>
        <dbReference type="EMBL" id="NIH56316.1"/>
    </source>
</evidence>
<comment type="caution">
    <text evidence="8">The sequence shown here is derived from an EMBL/GenBank/DDBJ whole genome shotgun (WGS) entry which is preliminary data.</text>
</comment>
<dbReference type="Pfam" id="PF08044">
    <property type="entry name" value="DUF1707"/>
    <property type="match status" value="1"/>
</dbReference>
<keyword evidence="9" id="KW-1185">Reference proteome</keyword>
<feature type="domain" description="DUF1707" evidence="7">
    <location>
        <begin position="32"/>
        <end position="79"/>
    </location>
</feature>
<organism evidence="8 9">
    <name type="scientific">Brooklawnia cerclae</name>
    <dbReference type="NCBI Taxonomy" id="349934"/>
    <lineage>
        <taxon>Bacteria</taxon>
        <taxon>Bacillati</taxon>
        <taxon>Actinomycetota</taxon>
        <taxon>Actinomycetes</taxon>
        <taxon>Propionibacteriales</taxon>
        <taxon>Propionibacteriaceae</taxon>
        <taxon>Brooklawnia</taxon>
    </lineage>
</organism>
<dbReference type="InterPro" id="IPR012551">
    <property type="entry name" value="DUF1707_SHOCT-like"/>
</dbReference>
<gene>
    <name evidence="8" type="ORF">FB473_000961</name>
</gene>